<evidence type="ECO:0000256" key="3">
    <source>
        <dbReference type="ARBA" id="ARBA00023163"/>
    </source>
</evidence>
<dbReference type="Gene3D" id="1.10.10.60">
    <property type="entry name" value="Homeodomain-like"/>
    <property type="match status" value="2"/>
</dbReference>
<sequence>LRGAGGIRESITVRFSPASSGAAGLLPLLARREPLRWMTHMPELLLDKLLQLAEHWSERDPYFSVMCGALLTELIVTVNREVDEGEQAPSSIRHIERMKHYIEDQYRSHITKVELGACIGVSPNYAAALFRKMTGLTISEYVHLKRMKTAQYMLLHSQLSVQDISEHLGYSDPSYFNRVFKRIVGKLPSVLLAERDGTGRE</sequence>
<dbReference type="InterPro" id="IPR018062">
    <property type="entry name" value="HTH_AraC-typ_CS"/>
</dbReference>
<accession>A0ABS7C9P4</accession>
<dbReference type="InterPro" id="IPR009057">
    <property type="entry name" value="Homeodomain-like_sf"/>
</dbReference>
<keyword evidence="1" id="KW-0805">Transcription regulation</keyword>
<gene>
    <name evidence="5" type="ORF">K0U00_26440</name>
</gene>
<proteinExistence type="predicted"/>
<feature type="domain" description="HTH araC/xylS-type" evidence="4">
    <location>
        <begin position="96"/>
        <end position="194"/>
    </location>
</feature>
<dbReference type="PROSITE" id="PS00041">
    <property type="entry name" value="HTH_ARAC_FAMILY_1"/>
    <property type="match status" value="1"/>
</dbReference>
<dbReference type="SMART" id="SM00342">
    <property type="entry name" value="HTH_ARAC"/>
    <property type="match status" value="1"/>
</dbReference>
<evidence type="ECO:0000256" key="2">
    <source>
        <dbReference type="ARBA" id="ARBA00023125"/>
    </source>
</evidence>
<dbReference type="Proteomes" id="UP001519887">
    <property type="component" value="Unassembled WGS sequence"/>
</dbReference>
<evidence type="ECO:0000313" key="5">
    <source>
        <dbReference type="EMBL" id="MBW7457587.1"/>
    </source>
</evidence>
<evidence type="ECO:0000256" key="1">
    <source>
        <dbReference type="ARBA" id="ARBA00023015"/>
    </source>
</evidence>
<organism evidence="5 6">
    <name type="scientific">Paenibacillus sepulcri</name>
    <dbReference type="NCBI Taxonomy" id="359917"/>
    <lineage>
        <taxon>Bacteria</taxon>
        <taxon>Bacillati</taxon>
        <taxon>Bacillota</taxon>
        <taxon>Bacilli</taxon>
        <taxon>Bacillales</taxon>
        <taxon>Paenibacillaceae</taxon>
        <taxon>Paenibacillus</taxon>
    </lineage>
</organism>
<protein>
    <submittedName>
        <fullName evidence="5">AraC family transcriptional regulator</fullName>
    </submittedName>
</protein>
<dbReference type="PANTHER" id="PTHR43280">
    <property type="entry name" value="ARAC-FAMILY TRANSCRIPTIONAL REGULATOR"/>
    <property type="match status" value="1"/>
</dbReference>
<dbReference type="SUPFAM" id="SSF46689">
    <property type="entry name" value="Homeodomain-like"/>
    <property type="match status" value="2"/>
</dbReference>
<dbReference type="Pfam" id="PF12833">
    <property type="entry name" value="HTH_18"/>
    <property type="match status" value="1"/>
</dbReference>
<dbReference type="EMBL" id="JAHZIK010000898">
    <property type="protein sequence ID" value="MBW7457587.1"/>
    <property type="molecule type" value="Genomic_DNA"/>
</dbReference>
<evidence type="ECO:0000313" key="6">
    <source>
        <dbReference type="Proteomes" id="UP001519887"/>
    </source>
</evidence>
<comment type="caution">
    <text evidence="5">The sequence shown here is derived from an EMBL/GenBank/DDBJ whole genome shotgun (WGS) entry which is preliminary data.</text>
</comment>
<keyword evidence="3" id="KW-0804">Transcription</keyword>
<dbReference type="PANTHER" id="PTHR43280:SF2">
    <property type="entry name" value="HTH-TYPE TRANSCRIPTIONAL REGULATOR EXSA"/>
    <property type="match status" value="1"/>
</dbReference>
<name>A0ABS7C9P4_9BACL</name>
<evidence type="ECO:0000259" key="4">
    <source>
        <dbReference type="PROSITE" id="PS01124"/>
    </source>
</evidence>
<keyword evidence="6" id="KW-1185">Reference proteome</keyword>
<dbReference type="PROSITE" id="PS01124">
    <property type="entry name" value="HTH_ARAC_FAMILY_2"/>
    <property type="match status" value="1"/>
</dbReference>
<keyword evidence="2" id="KW-0238">DNA-binding</keyword>
<reference evidence="5 6" key="1">
    <citation type="submission" date="2021-07" db="EMBL/GenBank/DDBJ databases">
        <title>Paenibacillus radiodurans sp. nov., isolated from the southeastern edge of Tengger Desert.</title>
        <authorList>
            <person name="Zhang G."/>
        </authorList>
    </citation>
    <scope>NUCLEOTIDE SEQUENCE [LARGE SCALE GENOMIC DNA]</scope>
    <source>
        <strain evidence="5 6">CCM 7311</strain>
    </source>
</reference>
<feature type="non-terminal residue" evidence="5">
    <location>
        <position position="1"/>
    </location>
</feature>
<dbReference type="InterPro" id="IPR018060">
    <property type="entry name" value="HTH_AraC"/>
</dbReference>